<dbReference type="Proteomes" id="UP000241762">
    <property type="component" value="Chromosome"/>
</dbReference>
<reference evidence="1 2" key="1">
    <citation type="submission" date="2018-03" db="EMBL/GenBank/DDBJ databases">
        <title>A gene transfer event suggests a long-term partnership between eustigmatophyte algae and a novel lineage of endosymbiotic bacteria.</title>
        <authorList>
            <person name="Yurchenko T."/>
            <person name="Sevcikova T."/>
            <person name="Pribyl P."/>
            <person name="El Karkouri K."/>
            <person name="Klimes V."/>
            <person name="Amaral R."/>
            <person name="Zbrankova V."/>
            <person name="Kim E."/>
            <person name="Raoult D."/>
            <person name="Santos L.M.A."/>
            <person name="Elias M."/>
        </authorList>
    </citation>
    <scope>NUCLEOTIDE SEQUENCE [LARGE SCALE GENOMIC DNA]</scope>
    <source>
        <strain evidence="1">CCALA 838</strain>
    </source>
</reference>
<dbReference type="AlphaFoldDB" id="A0A2P1P8T0"/>
<organism evidence="1 2">
    <name type="scientific">Candidatus Phycorickettsia trachydisci</name>
    <dbReference type="NCBI Taxonomy" id="2115978"/>
    <lineage>
        <taxon>Bacteria</taxon>
        <taxon>Pseudomonadati</taxon>
        <taxon>Pseudomonadota</taxon>
        <taxon>Alphaproteobacteria</taxon>
        <taxon>Rickettsiales</taxon>
        <taxon>Rickettsiaceae</taxon>
        <taxon>Candidatus Phycorickettsia</taxon>
    </lineage>
</organism>
<sequence length="197" mass="23010">MHHNVIRFIFICLLLFQCNAKPPHTTDVEKNISDKTVRINLEGYQVQFDFKGHQKEREIVYRYYESSIKKNYIPKKEEIGIELYDIDNDGNLEILSYLESSGWCGSLGCDFSIFKKVPDKKDNYVYQPIYWGDPQENKSPGIIVHKNIIISRNTTLGMYDFLFEGGDGDVSIWQWKGGYYDFLVNLSEQQVLKLKGK</sequence>
<accession>A0A2P1P8T0</accession>
<protein>
    <submittedName>
        <fullName evidence="1">Uncharacterized protein</fullName>
    </submittedName>
</protein>
<evidence type="ECO:0000313" key="2">
    <source>
        <dbReference type="Proteomes" id="UP000241762"/>
    </source>
</evidence>
<keyword evidence="2" id="KW-1185">Reference proteome</keyword>
<gene>
    <name evidence="1" type="ORF">phytr_7410</name>
</gene>
<evidence type="ECO:0000313" key="1">
    <source>
        <dbReference type="EMBL" id="AVP87679.1"/>
    </source>
</evidence>
<dbReference type="KEGG" id="ptc:phytr_7410"/>
<dbReference type="EMBL" id="CP027845">
    <property type="protein sequence ID" value="AVP87679.1"/>
    <property type="molecule type" value="Genomic_DNA"/>
</dbReference>
<proteinExistence type="predicted"/>
<name>A0A2P1P8T0_9RICK</name>